<dbReference type="Gene3D" id="3.40.50.2000">
    <property type="entry name" value="Glycogen Phosphorylase B"/>
    <property type="match status" value="2"/>
</dbReference>
<dbReference type="InterPro" id="IPR001296">
    <property type="entry name" value="Glyco_trans_1"/>
</dbReference>
<evidence type="ECO:0000259" key="3">
    <source>
        <dbReference type="Pfam" id="PF00534"/>
    </source>
</evidence>
<dbReference type="PANTHER" id="PTHR46401">
    <property type="entry name" value="GLYCOSYLTRANSFERASE WBBK-RELATED"/>
    <property type="match status" value="1"/>
</dbReference>
<keyword evidence="2 5" id="KW-0808">Transferase</keyword>
<protein>
    <submittedName>
        <fullName evidence="5">Glycosyltransferase family 4 protein</fullName>
    </submittedName>
</protein>
<dbReference type="GO" id="GO:0016757">
    <property type="term" value="F:glycosyltransferase activity"/>
    <property type="evidence" value="ECO:0007669"/>
    <property type="project" value="UniProtKB-KW"/>
</dbReference>
<feature type="domain" description="Glycosyl transferase family 1" evidence="3">
    <location>
        <begin position="200"/>
        <end position="355"/>
    </location>
</feature>
<organism evidence="5 6">
    <name type="scientific">Agromyces mariniharenae</name>
    <dbReference type="NCBI Taxonomy" id="2604423"/>
    <lineage>
        <taxon>Bacteria</taxon>
        <taxon>Bacillati</taxon>
        <taxon>Actinomycetota</taxon>
        <taxon>Actinomycetes</taxon>
        <taxon>Micrococcales</taxon>
        <taxon>Microbacteriaceae</taxon>
        <taxon>Agromyces</taxon>
    </lineage>
</organism>
<evidence type="ECO:0000313" key="6">
    <source>
        <dbReference type="Proteomes" id="UP000325243"/>
    </source>
</evidence>
<dbReference type="Proteomes" id="UP000325243">
    <property type="component" value="Unassembled WGS sequence"/>
</dbReference>
<dbReference type="InterPro" id="IPR028098">
    <property type="entry name" value="Glyco_trans_4-like_N"/>
</dbReference>
<sequence>MTTTLRVILDQIVAPVPGPIGRYTRDLGRAIVATAPRGCEVEAIVSSSLPEDYDRVLAEVPGLAGLYKTSLARRELAAAWQLGITTSPGSGMIHGTSLFAPLRKHDRTTGGNQVVVTVHDVLAWTHPEAVSAASVAWQKGMMKRARRHADAIVVPTHALAERLEQVADLGDRVRVVGTAPRSGLVIGPDAEQRAARLGLPREYIAVPGTLEPRKGLVDVFTALGRRGVPDVPVVVLGPESWGDQHVAEVAEELGVAASRIRHLDDLDAADLAVVLRGSMAYVAPSHDEGSGTGLIEAFSLGVPVIHSDAPAYVEVSAGAGLGVPVGMADHGYADRLAAAITSVVSDRGLAERLAISGHDRSRAFTWRDAGERVWQLHADL</sequence>
<feature type="domain" description="Glycosyltransferase subfamily 4-like N-terminal" evidence="4">
    <location>
        <begin position="21"/>
        <end position="176"/>
    </location>
</feature>
<gene>
    <name evidence="5" type="ORF">FYC51_01880</name>
</gene>
<dbReference type="AlphaFoldDB" id="A0A5S4UZZ6"/>
<dbReference type="SUPFAM" id="SSF53756">
    <property type="entry name" value="UDP-Glycosyltransferase/glycogen phosphorylase"/>
    <property type="match status" value="1"/>
</dbReference>
<evidence type="ECO:0000313" key="5">
    <source>
        <dbReference type="EMBL" id="TYL52534.1"/>
    </source>
</evidence>
<dbReference type="Pfam" id="PF00534">
    <property type="entry name" value="Glycos_transf_1"/>
    <property type="match status" value="1"/>
</dbReference>
<name>A0A5S4UZZ6_9MICO</name>
<dbReference type="Pfam" id="PF13439">
    <property type="entry name" value="Glyco_transf_4"/>
    <property type="match status" value="1"/>
</dbReference>
<comment type="caution">
    <text evidence="5">The sequence shown here is derived from an EMBL/GenBank/DDBJ whole genome shotgun (WGS) entry which is preliminary data.</text>
</comment>
<reference evidence="5 6" key="1">
    <citation type="submission" date="2019-08" db="EMBL/GenBank/DDBJ databases">
        <authorList>
            <person name="Hu J."/>
        </authorList>
    </citation>
    <scope>NUCLEOTIDE SEQUENCE [LARGE SCALE GENOMIC DNA]</scope>
    <source>
        <strain evidence="5 6">NEAU-184</strain>
    </source>
</reference>
<dbReference type="EMBL" id="VSSB01000001">
    <property type="protein sequence ID" value="TYL52534.1"/>
    <property type="molecule type" value="Genomic_DNA"/>
</dbReference>
<accession>A0A5S4UZZ6</accession>
<keyword evidence="6" id="KW-1185">Reference proteome</keyword>
<evidence type="ECO:0000256" key="1">
    <source>
        <dbReference type="ARBA" id="ARBA00022676"/>
    </source>
</evidence>
<evidence type="ECO:0000256" key="2">
    <source>
        <dbReference type="ARBA" id="ARBA00022679"/>
    </source>
</evidence>
<dbReference type="PANTHER" id="PTHR46401:SF8">
    <property type="entry name" value="BLL6006 PROTEIN"/>
    <property type="match status" value="1"/>
</dbReference>
<evidence type="ECO:0000259" key="4">
    <source>
        <dbReference type="Pfam" id="PF13439"/>
    </source>
</evidence>
<proteinExistence type="predicted"/>
<dbReference type="RefSeq" id="WP_148731997.1">
    <property type="nucleotide sequence ID" value="NZ_VSSB01000001.1"/>
</dbReference>
<keyword evidence="1" id="KW-0328">Glycosyltransferase</keyword>